<evidence type="ECO:0000313" key="1">
    <source>
        <dbReference type="EMBL" id="CUU83228.1"/>
    </source>
</evidence>
<sequence>MWFAIGLVVAFTAAFLLLPSAKMQDAKAAGFDEFTYPTNSNSRVIPEIFGTVEAHGNIIYAGQLSSSPITQKVKKRKEPNDWVFLLYGA</sequence>
<gene>
    <name evidence="1" type="ORF">ERS686654_01392</name>
</gene>
<name>A0A0S4SA76_CAMHY</name>
<evidence type="ECO:0000313" key="2">
    <source>
        <dbReference type="Proteomes" id="UP000052237"/>
    </source>
</evidence>
<proteinExistence type="predicted"/>
<keyword evidence="2" id="KW-1185">Reference proteome</keyword>
<accession>A0A0S4SA76</accession>
<dbReference type="EMBL" id="FAVB01000003">
    <property type="protein sequence ID" value="CUU83228.1"/>
    <property type="molecule type" value="Genomic_DNA"/>
</dbReference>
<dbReference type="RefSeq" id="WP_059435225.1">
    <property type="nucleotide sequence ID" value="NZ_FAVB01000003.1"/>
</dbReference>
<comment type="caution">
    <text evidence="1">The sequence shown here is derived from an EMBL/GenBank/DDBJ whole genome shotgun (WGS) entry which is preliminary data.</text>
</comment>
<protein>
    <submittedName>
        <fullName evidence="1">Uncharacterized protein</fullName>
    </submittedName>
</protein>
<dbReference type="Proteomes" id="UP000052237">
    <property type="component" value="Unassembled WGS sequence"/>
</dbReference>
<reference evidence="1 2" key="1">
    <citation type="submission" date="2015-11" db="EMBL/GenBank/DDBJ databases">
        <authorList>
            <consortium name="Pathogen Informatics"/>
        </authorList>
    </citation>
    <scope>NUCLEOTIDE SEQUENCE [LARGE SCALE GENOMIC DNA]</scope>
    <source>
        <strain evidence="1 2">006A-0059</strain>
    </source>
</reference>
<dbReference type="AlphaFoldDB" id="A0A0S4SA76"/>
<organism evidence="1 2">
    <name type="scientific">Campylobacter hyointestinalis subsp. hyointestinalis</name>
    <dbReference type="NCBI Taxonomy" id="91352"/>
    <lineage>
        <taxon>Bacteria</taxon>
        <taxon>Pseudomonadati</taxon>
        <taxon>Campylobacterota</taxon>
        <taxon>Epsilonproteobacteria</taxon>
        <taxon>Campylobacterales</taxon>
        <taxon>Campylobacteraceae</taxon>
        <taxon>Campylobacter</taxon>
    </lineage>
</organism>